<sequence length="144" mass="15965">MGEKFHVVPNELRGCSGLLERQAEHFLTIREHAIVKGGDTSGFTGLLSLLDPVVTGVAQLYGETLDAANQKMSQDGHTERMRADFPQRQSSPWCVRESNSKETTLEEARFVACSDDGCVGRCRSADRCSACRGRRTTHPAVRRR</sequence>
<comment type="caution">
    <text evidence="2">The sequence shown here is derived from an EMBL/GenBank/DDBJ whole genome shotgun (WGS) entry which is preliminary data.</text>
</comment>
<keyword evidence="3" id="KW-1185">Reference proteome</keyword>
<name>A0ABX9EDR4_9PSEU</name>
<accession>A0ABX9EDR4</accession>
<organism evidence="2 3">
    <name type="scientific">Lentzea atacamensis</name>
    <dbReference type="NCBI Taxonomy" id="531938"/>
    <lineage>
        <taxon>Bacteria</taxon>
        <taxon>Bacillati</taxon>
        <taxon>Actinomycetota</taxon>
        <taxon>Actinomycetes</taxon>
        <taxon>Pseudonocardiales</taxon>
        <taxon>Pseudonocardiaceae</taxon>
        <taxon>Lentzea</taxon>
    </lineage>
</organism>
<evidence type="ECO:0000313" key="3">
    <source>
        <dbReference type="Proteomes" id="UP000248714"/>
    </source>
</evidence>
<feature type="region of interest" description="Disordered" evidence="1">
    <location>
        <begin position="72"/>
        <end position="93"/>
    </location>
</feature>
<reference evidence="2 3" key="1">
    <citation type="submission" date="2018-06" db="EMBL/GenBank/DDBJ databases">
        <title>Genomic Encyclopedia of Type Strains, Phase IV (KMG-IV): sequencing the most valuable type-strain genomes for metagenomic binning, comparative biology and taxonomic classification.</title>
        <authorList>
            <person name="Goeker M."/>
        </authorList>
    </citation>
    <scope>NUCLEOTIDE SEQUENCE [LARGE SCALE GENOMIC DNA]</scope>
    <source>
        <strain evidence="2 3">DSM 45479</strain>
    </source>
</reference>
<evidence type="ECO:0008006" key="4">
    <source>
        <dbReference type="Google" id="ProtNLM"/>
    </source>
</evidence>
<feature type="compositionally biased region" description="Basic and acidic residues" evidence="1">
    <location>
        <begin position="74"/>
        <end position="85"/>
    </location>
</feature>
<protein>
    <recommendedName>
        <fullName evidence="4">Excreted virulence factor EspC, type VII ESX diderm</fullName>
    </recommendedName>
</protein>
<dbReference type="Proteomes" id="UP000248714">
    <property type="component" value="Unassembled WGS sequence"/>
</dbReference>
<evidence type="ECO:0000256" key="1">
    <source>
        <dbReference type="SAM" id="MobiDB-lite"/>
    </source>
</evidence>
<gene>
    <name evidence="2" type="ORF">C8D87_103539</name>
</gene>
<proteinExistence type="predicted"/>
<evidence type="ECO:0000313" key="2">
    <source>
        <dbReference type="EMBL" id="RAS67200.1"/>
    </source>
</evidence>
<dbReference type="EMBL" id="QLTT01000003">
    <property type="protein sequence ID" value="RAS67200.1"/>
    <property type="molecule type" value="Genomic_DNA"/>
</dbReference>